<dbReference type="GO" id="GO:1990116">
    <property type="term" value="P:ribosome-associated ubiquitin-dependent protein catabolic process"/>
    <property type="evidence" value="ECO:0007669"/>
    <property type="project" value="TreeGrafter"/>
</dbReference>
<feature type="region of interest" description="Disordered" evidence="7">
    <location>
        <begin position="673"/>
        <end position="920"/>
    </location>
</feature>
<feature type="compositionally biased region" description="Basic and acidic residues" evidence="7">
    <location>
        <begin position="812"/>
        <end position="835"/>
    </location>
</feature>
<evidence type="ECO:0000313" key="10">
    <source>
        <dbReference type="EMBL" id="JAV23873.1"/>
    </source>
</evidence>
<evidence type="ECO:0000259" key="9">
    <source>
        <dbReference type="Pfam" id="PF11923"/>
    </source>
</evidence>
<evidence type="ECO:0000256" key="6">
    <source>
        <dbReference type="ARBA" id="ARBA00023242"/>
    </source>
</evidence>
<dbReference type="Gene3D" id="2.30.310.10">
    <property type="entry name" value="ibrinogen binding protein from staphylococcus aureus domain"/>
    <property type="match status" value="1"/>
</dbReference>
<feature type="compositionally biased region" description="Basic residues" evidence="7">
    <location>
        <begin position="842"/>
        <end position="852"/>
    </location>
</feature>
<dbReference type="Pfam" id="PF05670">
    <property type="entry name" value="NFACT-R_1"/>
    <property type="match status" value="1"/>
</dbReference>
<feature type="domain" description="NFACT protein C-terminal" evidence="9">
    <location>
        <begin position="920"/>
        <end position="1010"/>
    </location>
</feature>
<dbReference type="GO" id="GO:0072344">
    <property type="term" value="P:rescue of stalled ribosome"/>
    <property type="evidence" value="ECO:0007669"/>
    <property type="project" value="TreeGrafter"/>
</dbReference>
<feature type="compositionally biased region" description="Acidic residues" evidence="7">
    <location>
        <begin position="701"/>
        <end position="713"/>
    </location>
</feature>
<feature type="compositionally biased region" description="Basic and acidic residues" evidence="7">
    <location>
        <begin position="853"/>
        <end position="866"/>
    </location>
</feature>
<evidence type="ECO:0000256" key="3">
    <source>
        <dbReference type="ARBA" id="ARBA00008318"/>
    </source>
</evidence>
<dbReference type="PANTHER" id="PTHR15239">
    <property type="entry name" value="NUCLEAR EXPORT MEDIATOR FACTOR NEMF"/>
    <property type="match status" value="1"/>
</dbReference>
<feature type="compositionally biased region" description="Basic and acidic residues" evidence="7">
    <location>
        <begin position="673"/>
        <end position="683"/>
    </location>
</feature>
<comment type="similarity">
    <text evidence="3">Belongs to the NEMF family.</text>
</comment>
<accession>A0A1Q3F8M9</accession>
<keyword evidence="4" id="KW-0963">Cytoplasm</keyword>
<organism evidence="10">
    <name type="scientific">Culex tarsalis</name>
    <name type="common">Encephalitis mosquito</name>
    <dbReference type="NCBI Taxonomy" id="7177"/>
    <lineage>
        <taxon>Eukaryota</taxon>
        <taxon>Metazoa</taxon>
        <taxon>Ecdysozoa</taxon>
        <taxon>Arthropoda</taxon>
        <taxon>Hexapoda</taxon>
        <taxon>Insecta</taxon>
        <taxon>Pterygota</taxon>
        <taxon>Neoptera</taxon>
        <taxon>Endopterygota</taxon>
        <taxon>Diptera</taxon>
        <taxon>Nematocera</taxon>
        <taxon>Culicoidea</taxon>
        <taxon>Culicidae</taxon>
        <taxon>Culicinae</taxon>
        <taxon>Culicini</taxon>
        <taxon>Culex</taxon>
        <taxon>Culex</taxon>
    </lineage>
</organism>
<dbReference type="EMBL" id="GFDL01011172">
    <property type="protein sequence ID" value="JAV23873.1"/>
    <property type="molecule type" value="Transcribed_RNA"/>
</dbReference>
<evidence type="ECO:0000256" key="1">
    <source>
        <dbReference type="ARBA" id="ARBA00004123"/>
    </source>
</evidence>
<evidence type="ECO:0000256" key="4">
    <source>
        <dbReference type="ARBA" id="ARBA00022490"/>
    </source>
</evidence>
<dbReference type="GO" id="GO:0005737">
    <property type="term" value="C:cytoplasm"/>
    <property type="evidence" value="ECO:0007669"/>
    <property type="project" value="UniProtKB-SubCell"/>
</dbReference>
<dbReference type="InterPro" id="IPR008532">
    <property type="entry name" value="NFACT_RNA-bd"/>
</dbReference>
<protein>
    <submittedName>
        <fullName evidence="10">Putative rna-binding protein</fullName>
    </submittedName>
</protein>
<reference evidence="10" key="1">
    <citation type="submission" date="2017-01" db="EMBL/GenBank/DDBJ databases">
        <title>A deep insight into the sialotranscriptome of adult male and female Cluex tarsalis mosquitoes.</title>
        <authorList>
            <person name="Ribeiro J.M."/>
            <person name="Moreira F."/>
            <person name="Bernard K.A."/>
            <person name="Calvo E."/>
        </authorList>
    </citation>
    <scope>NUCLEOTIDE SEQUENCE</scope>
    <source>
        <strain evidence="10">Kern County</strain>
        <tissue evidence="10">Salivary glands</tissue>
    </source>
</reference>
<dbReference type="FunFam" id="2.30.310.10:FF:000001">
    <property type="entry name" value="Nuclear export mediator factor Nemf"/>
    <property type="match status" value="1"/>
</dbReference>
<dbReference type="AlphaFoldDB" id="A0A1Q3F8M9"/>
<dbReference type="InterPro" id="IPR051608">
    <property type="entry name" value="RQC_Subunit_NEMF"/>
</dbReference>
<keyword evidence="6" id="KW-0539">Nucleus</keyword>
<feature type="domain" description="NFACT RNA-binding" evidence="8">
    <location>
        <begin position="535"/>
        <end position="645"/>
    </location>
</feature>
<name>A0A1Q3F8M9_CULTA</name>
<keyword evidence="5" id="KW-0175">Coiled coil</keyword>
<dbReference type="GO" id="GO:0005634">
    <property type="term" value="C:nucleus"/>
    <property type="evidence" value="ECO:0007669"/>
    <property type="project" value="UniProtKB-SubCell"/>
</dbReference>
<evidence type="ECO:0000259" key="8">
    <source>
        <dbReference type="Pfam" id="PF05670"/>
    </source>
</evidence>
<dbReference type="Pfam" id="PF05833">
    <property type="entry name" value="NFACT_N"/>
    <property type="match status" value="1"/>
</dbReference>
<sequence>MTKTRFNTYDVVCSVTELQRLVGMRVNQIYDIDNKTYLIRLVRNEEKVVLLLESGNRFHTTAFEWPKNVAPSGFTMKMRKHLKNKRLESLRQLGVDRIVDFQFGSGEAAYHIILELYDRGNILLTDCELKILNILRPHVEGEELRFAVREKYPEDRAKQDKGPPPMEKVRETIAKANPGDTLRTALNPILEYGASVIDHVLSKYGLFGCRIGGAPNPVPPEVAKKVKKKQKTIAKEFAKVFNPDEDMTALMCAINDAETMLRQGMREPSRGYIIQKKELKPAKEGEPEEYYLTNLEYQPFLYNQYKDDPHQEFPSFTAAVDEFYSTLEGQKIDLKAFAQEREALKKLSNVRTDHAKRLDDLTKAQLEDRKRAELITRNQNLVDSALLAVQSALASQMAWSDIQDLVKAAQANNDPIASCIRQLKLEINHISLLLKDPYAVLDEDNDDENDEDSDREDDEQKLEPMVVDVDLALSAFANARRYYDQRRFAARKEQKTIESSSKALKNAEKKTLQTLKDVRTQTTISKARKVYWFEKFYWFISSENYLVIGGRDQQQNELLVKRYMRPADIYVHAEIQGASSVIIKNPSGAEIPPKTLLEAGTMAISYSVAWDAKVVTSAYWVRSDQVSKTAPTGEYLTTGSFMIRGKKNFLPPCHLVLGLSFMFKLEESSVERHKGERKVRTFDEESVVSVEEEKGQGDQEIQLEEEGDESEHEEGEKAAEELPEKVEDLTIKEEEEEPESESKDDDSGPKFPDTHIKVEHDTGKVSVQPDPTLQRLTSIPDPDSVVFLGDNKPFIITPAPPRKKQVQKSKQKAKDKERAKEEAAAQDARKREESQKQGPLKRGQKAKLRKIKEKYGDQDEEERKLMMDILKSAGNNPTKSAKDEEASGSDPASKYPGKKPPPRQKKADLEEVPDDTPAAADVDMLDSLTGCPHEEDELLFAIPVVAPYQSLHSYKFKVKLTPGTGKRGKASKTALQIFLKDKQCSHREKDLLKAVKDETLARNIPGKVKLSAPQMQKVKK</sequence>
<feature type="compositionally biased region" description="Basic and acidic residues" evidence="7">
    <location>
        <begin position="745"/>
        <end position="763"/>
    </location>
</feature>
<proteinExistence type="inferred from homology"/>
<dbReference type="Pfam" id="PF11923">
    <property type="entry name" value="NFACT-C"/>
    <property type="match status" value="1"/>
</dbReference>
<evidence type="ECO:0000256" key="7">
    <source>
        <dbReference type="SAM" id="MobiDB-lite"/>
    </source>
</evidence>
<comment type="subcellular location">
    <subcellularLocation>
        <location evidence="2">Cytoplasm</location>
    </subcellularLocation>
    <subcellularLocation>
        <location evidence="1">Nucleus</location>
    </subcellularLocation>
</comment>
<evidence type="ECO:0000256" key="2">
    <source>
        <dbReference type="ARBA" id="ARBA00004496"/>
    </source>
</evidence>
<dbReference type="GO" id="GO:0043023">
    <property type="term" value="F:ribosomal large subunit binding"/>
    <property type="evidence" value="ECO:0007669"/>
    <property type="project" value="TreeGrafter"/>
</dbReference>
<dbReference type="InterPro" id="IPR021846">
    <property type="entry name" value="NFACT-C"/>
</dbReference>
<dbReference type="GO" id="GO:0000049">
    <property type="term" value="F:tRNA binding"/>
    <property type="evidence" value="ECO:0007669"/>
    <property type="project" value="TreeGrafter"/>
</dbReference>
<feature type="compositionally biased region" description="Acidic residues" evidence="7">
    <location>
        <begin position="733"/>
        <end position="744"/>
    </location>
</feature>
<evidence type="ECO:0000256" key="5">
    <source>
        <dbReference type="ARBA" id="ARBA00023054"/>
    </source>
</evidence>
<dbReference type="GO" id="GO:1990112">
    <property type="term" value="C:RQC complex"/>
    <property type="evidence" value="ECO:0007669"/>
    <property type="project" value="TreeGrafter"/>
</dbReference>
<dbReference type="PANTHER" id="PTHR15239:SF6">
    <property type="entry name" value="RIBOSOME QUALITY CONTROL COMPLEX SUBUNIT NEMF"/>
    <property type="match status" value="1"/>
</dbReference>
<feature type="compositionally biased region" description="Basic and acidic residues" evidence="7">
    <location>
        <begin position="714"/>
        <end position="732"/>
    </location>
</feature>
<feature type="compositionally biased region" description="Basic residues" evidence="7">
    <location>
        <begin position="801"/>
        <end position="811"/>
    </location>
</feature>